<evidence type="ECO:0000256" key="4">
    <source>
        <dbReference type="ARBA" id="ARBA00023145"/>
    </source>
</evidence>
<dbReference type="SUPFAM" id="SSF56235">
    <property type="entry name" value="N-terminal nucleophile aminohydrolases (Ntn hydrolases)"/>
    <property type="match status" value="1"/>
</dbReference>
<dbReference type="Gene3D" id="3.60.20.40">
    <property type="match status" value="1"/>
</dbReference>
<evidence type="ECO:0000313" key="5">
    <source>
        <dbReference type="EMBL" id="CAA9316456.1"/>
    </source>
</evidence>
<dbReference type="GO" id="GO:0103068">
    <property type="term" value="F:leukotriene C4 gamma-glutamyl transferase activity"/>
    <property type="evidence" value="ECO:0007669"/>
    <property type="project" value="UniProtKB-EC"/>
</dbReference>
<dbReference type="GO" id="GO:0036374">
    <property type="term" value="F:glutathione hydrolase activity"/>
    <property type="evidence" value="ECO:0007669"/>
    <property type="project" value="UniProtKB-EC"/>
</dbReference>
<comment type="similarity">
    <text evidence="1">Belongs to the gamma-glutamyltransferase family.</text>
</comment>
<dbReference type="Pfam" id="PF01019">
    <property type="entry name" value="G_glu_transpept"/>
    <property type="match status" value="2"/>
</dbReference>
<gene>
    <name evidence="5" type="ORF">AVDCRST_MAG16-461</name>
</gene>
<evidence type="ECO:0000256" key="1">
    <source>
        <dbReference type="ARBA" id="ARBA00009381"/>
    </source>
</evidence>
<dbReference type="PANTHER" id="PTHR43199">
    <property type="entry name" value="GLUTATHIONE HYDROLASE"/>
    <property type="match status" value="1"/>
</dbReference>
<dbReference type="InterPro" id="IPR043137">
    <property type="entry name" value="GGT_ssub_C"/>
</dbReference>
<keyword evidence="2 5" id="KW-0808">Transferase</keyword>
<keyword evidence="4" id="KW-0865">Zymogen</keyword>
<dbReference type="PANTHER" id="PTHR43199:SF1">
    <property type="entry name" value="GLUTATHIONE HYDROLASE PROENZYME"/>
    <property type="match status" value="1"/>
</dbReference>
<dbReference type="EMBL" id="CADCUE010000039">
    <property type="protein sequence ID" value="CAA9316456.1"/>
    <property type="molecule type" value="Genomic_DNA"/>
</dbReference>
<keyword evidence="3 5" id="KW-0378">Hydrolase</keyword>
<dbReference type="PRINTS" id="PR01210">
    <property type="entry name" value="GGTRANSPTASE"/>
</dbReference>
<accession>A0A6J4KWI6</accession>
<protein>
    <submittedName>
        <fullName evidence="5">Gamma-glutamyltranspeptidase @ Glutathione hydrolase</fullName>
        <ecNumber evidence="5">2.3.2.2</ecNumber>
        <ecNumber evidence="5">3.4.19.13</ecNumber>
    </submittedName>
</protein>
<evidence type="ECO:0000256" key="3">
    <source>
        <dbReference type="ARBA" id="ARBA00022801"/>
    </source>
</evidence>
<keyword evidence="5" id="KW-0012">Acyltransferase</keyword>
<dbReference type="InterPro" id="IPR029055">
    <property type="entry name" value="Ntn_hydrolases_N"/>
</dbReference>
<organism evidence="5">
    <name type="scientific">uncultured Frankineae bacterium</name>
    <dbReference type="NCBI Taxonomy" id="437475"/>
    <lineage>
        <taxon>Bacteria</taxon>
        <taxon>Bacillati</taxon>
        <taxon>Actinomycetota</taxon>
        <taxon>Actinomycetes</taxon>
        <taxon>Frankiales</taxon>
        <taxon>environmental samples</taxon>
    </lineage>
</organism>
<dbReference type="EC" id="2.3.2.2" evidence="5"/>
<proteinExistence type="inferred from homology"/>
<evidence type="ECO:0000256" key="2">
    <source>
        <dbReference type="ARBA" id="ARBA00022679"/>
    </source>
</evidence>
<dbReference type="AlphaFoldDB" id="A0A6J4KWI6"/>
<sequence length="484" mass="49021">MTRAAAVAAGNSDTAAAAATVLRAGGNAVDAAVAAGFASAVTEPGLSSLGGGGFLLTAPLDGPERLLDFFVDAPGRGRAPDRLVPSFLPVTVRFSGADQVFHAGWGSVAVPGCLDGYLHAVRTLGSLPLAQVVAPAVALARGGTVVDAAQAHLLTLLEEILVLTAEGRAVFAPAGRLLGEGDRMRNPALGDLLEDVGRGTVTGMASLAGPLQAAADRAGGLLTADDLAAYAVREREPLRSSYRGARLVTNPPPSFGGVLVLAALAELAREAPVDGSPAATARLAEALVRMSERHVAGPRAVRGTTHVSVVDGAGGLAAMTMSNGSCSGVFAPGTGIQLNNVMGEADLHPAGFSSTPPGVRIGSMMAPTLLRTVDGTRTALGSGGSERIRSALLCALTALVDRAAPLADAVRAPRLHWDRSVLQVEPGLPAGTVRALRAARPVQEWQRRDLYFGGVHAVALRVDGSVDAAGDPRRAGAAEVVPLS</sequence>
<dbReference type="InterPro" id="IPR051792">
    <property type="entry name" value="GGT_bact"/>
</dbReference>
<name>A0A6J4KWI6_9ACTN</name>
<reference evidence="5" key="1">
    <citation type="submission" date="2020-02" db="EMBL/GenBank/DDBJ databases">
        <authorList>
            <person name="Meier V. D."/>
        </authorList>
    </citation>
    <scope>NUCLEOTIDE SEQUENCE</scope>
    <source>
        <strain evidence="5">AVDCRST_MAG16</strain>
    </source>
</reference>
<dbReference type="EC" id="3.4.19.13" evidence="5"/>